<evidence type="ECO:0000313" key="1">
    <source>
        <dbReference type="EMBL" id="KAA1080673.1"/>
    </source>
</evidence>
<evidence type="ECO:0000313" key="2">
    <source>
        <dbReference type="EMBL" id="KAA1131635.1"/>
    </source>
</evidence>
<organism evidence="2 4">
    <name type="scientific">Puccinia graminis f. sp. tritici</name>
    <dbReference type="NCBI Taxonomy" id="56615"/>
    <lineage>
        <taxon>Eukaryota</taxon>
        <taxon>Fungi</taxon>
        <taxon>Dikarya</taxon>
        <taxon>Basidiomycota</taxon>
        <taxon>Pucciniomycotina</taxon>
        <taxon>Pucciniomycetes</taxon>
        <taxon>Pucciniales</taxon>
        <taxon>Pucciniaceae</taxon>
        <taxon>Puccinia</taxon>
    </lineage>
</organism>
<sequence>MLLEELKDITNHNQCKNRKHNPLVAHPEDKCWALNPHQQLIANQTGASSNNTVATSSNAYEQPVFQYCITAQCFLTVWCSKRYRPPQARISNFNFQLFNILKTQDFNIVTSNLLRSDLDPSRL</sequence>
<dbReference type="EMBL" id="VDEP01000103">
    <property type="protein sequence ID" value="KAA1131635.1"/>
    <property type="molecule type" value="Genomic_DNA"/>
</dbReference>
<accession>A0A5B0S2P4</accession>
<dbReference type="Proteomes" id="UP000324748">
    <property type="component" value="Unassembled WGS sequence"/>
</dbReference>
<dbReference type="EMBL" id="VSWC01000131">
    <property type="protein sequence ID" value="KAA1080673.1"/>
    <property type="molecule type" value="Genomic_DNA"/>
</dbReference>
<keyword evidence="3" id="KW-1185">Reference proteome</keyword>
<reference evidence="3 4" key="1">
    <citation type="submission" date="2019-05" db="EMBL/GenBank/DDBJ databases">
        <title>Emergence of the Ug99 lineage of the wheat stem rust pathogen through somatic hybridization.</title>
        <authorList>
            <person name="Li F."/>
            <person name="Upadhyaya N.M."/>
            <person name="Sperschneider J."/>
            <person name="Matny O."/>
            <person name="Nguyen-Phuc H."/>
            <person name="Mago R."/>
            <person name="Raley C."/>
            <person name="Miller M.E."/>
            <person name="Silverstein K.A.T."/>
            <person name="Henningsen E."/>
            <person name="Hirsch C.D."/>
            <person name="Visser B."/>
            <person name="Pretorius Z.A."/>
            <person name="Steffenson B.J."/>
            <person name="Schwessinger B."/>
            <person name="Dodds P.N."/>
            <person name="Figueroa M."/>
        </authorList>
    </citation>
    <scope>NUCLEOTIDE SEQUENCE [LARGE SCALE GENOMIC DNA]</scope>
    <source>
        <strain evidence="1">21-0</strain>
        <strain evidence="2 4">Ug99</strain>
    </source>
</reference>
<evidence type="ECO:0000313" key="4">
    <source>
        <dbReference type="Proteomes" id="UP000325313"/>
    </source>
</evidence>
<protein>
    <submittedName>
        <fullName evidence="2">Uncharacterized protein</fullName>
    </submittedName>
</protein>
<dbReference type="Proteomes" id="UP000325313">
    <property type="component" value="Unassembled WGS sequence"/>
</dbReference>
<proteinExistence type="predicted"/>
<name>A0A5B0S2P4_PUCGR</name>
<gene>
    <name evidence="1" type="ORF">PGT21_016662</name>
    <name evidence="2" type="ORF">PGTUg99_034074</name>
</gene>
<dbReference type="AlphaFoldDB" id="A0A5B0S2P4"/>
<comment type="caution">
    <text evidence="2">The sequence shown here is derived from an EMBL/GenBank/DDBJ whole genome shotgun (WGS) entry which is preliminary data.</text>
</comment>
<evidence type="ECO:0000313" key="3">
    <source>
        <dbReference type="Proteomes" id="UP000324748"/>
    </source>
</evidence>